<accession>A0A5D4IHZ5</accession>
<keyword evidence="2" id="KW-1185">Reference proteome</keyword>
<dbReference type="RefSeq" id="WP_148904307.1">
    <property type="nucleotide sequence ID" value="NZ_VSZQ01000204.1"/>
</dbReference>
<comment type="caution">
    <text evidence="1">The sequence shown here is derived from an EMBL/GenBank/DDBJ whole genome shotgun (WGS) entry which is preliminary data.</text>
</comment>
<proteinExistence type="predicted"/>
<name>A0A5D4IHZ5_9ACTN</name>
<dbReference type="AlphaFoldDB" id="A0A5D4IHZ5"/>
<evidence type="ECO:0000313" key="1">
    <source>
        <dbReference type="EMBL" id="TYR52344.1"/>
    </source>
</evidence>
<reference evidence="1 2" key="1">
    <citation type="submission" date="2019-08" db="EMBL/GenBank/DDBJ databases">
        <title>Draft genome for granaticin producer strain Streptomyces parvus C05.</title>
        <authorList>
            <person name="Gonzalez-Pimentel J.L."/>
        </authorList>
    </citation>
    <scope>NUCLEOTIDE SEQUENCE [LARGE SCALE GENOMIC DNA]</scope>
    <source>
        <strain evidence="1 2">C05</strain>
    </source>
</reference>
<organism evidence="1 2">
    <name type="scientific">Streptomyces parvus</name>
    <dbReference type="NCBI Taxonomy" id="66428"/>
    <lineage>
        <taxon>Bacteria</taxon>
        <taxon>Bacillati</taxon>
        <taxon>Actinomycetota</taxon>
        <taxon>Actinomycetes</taxon>
        <taxon>Kitasatosporales</taxon>
        <taxon>Streptomycetaceae</taxon>
        <taxon>Streptomyces</taxon>
    </lineage>
</organism>
<protein>
    <submittedName>
        <fullName evidence="1">Regulator</fullName>
    </submittedName>
</protein>
<gene>
    <name evidence="1" type="ORF">FY004_29205</name>
</gene>
<sequence>MTTSSTTFHGLRAAVDFLSSPALIRLITEIDDNGPIPPRKLASTLPDLSTHHLRRINHLARVHDLVRAAPGAGLELTTSGTELADFYDAIARWARHHAYPTRVSDFTSRIRHTLSLVESLPVANPAGGSTRRPDGELADTEVDVEPAGPRALLLQWLDAHPQITALHEPDTEYGRAA</sequence>
<evidence type="ECO:0000313" key="2">
    <source>
        <dbReference type="Proteomes" id="UP000323242"/>
    </source>
</evidence>
<dbReference type="EMBL" id="VSZQ01000204">
    <property type="protein sequence ID" value="TYR52344.1"/>
    <property type="molecule type" value="Genomic_DNA"/>
</dbReference>
<dbReference type="SUPFAM" id="SSF46785">
    <property type="entry name" value="Winged helix' DNA-binding domain"/>
    <property type="match status" value="1"/>
</dbReference>
<dbReference type="Proteomes" id="UP000323242">
    <property type="component" value="Unassembled WGS sequence"/>
</dbReference>
<dbReference type="InterPro" id="IPR036390">
    <property type="entry name" value="WH_DNA-bd_sf"/>
</dbReference>